<protein>
    <submittedName>
        <fullName evidence="4">NERD domain-containing protein</fullName>
    </submittedName>
</protein>
<dbReference type="EMBL" id="SOFY01000029">
    <property type="protein sequence ID" value="TFC49264.1"/>
    <property type="molecule type" value="Genomic_DNA"/>
</dbReference>
<feature type="transmembrane region" description="Helical" evidence="2">
    <location>
        <begin position="250"/>
        <end position="269"/>
    </location>
</feature>
<name>A0AAQ2C722_9MICO</name>
<accession>A0AAQ2C722</accession>
<feature type="compositionally biased region" description="Low complexity" evidence="1">
    <location>
        <begin position="29"/>
        <end position="41"/>
    </location>
</feature>
<evidence type="ECO:0000259" key="3">
    <source>
        <dbReference type="PROSITE" id="PS50965"/>
    </source>
</evidence>
<keyword evidence="2" id="KW-1133">Transmembrane helix</keyword>
<comment type="caution">
    <text evidence="4">The sequence shown here is derived from an EMBL/GenBank/DDBJ whole genome shotgun (WGS) entry which is preliminary data.</text>
</comment>
<evidence type="ECO:0000256" key="2">
    <source>
        <dbReference type="SAM" id="Phobius"/>
    </source>
</evidence>
<proteinExistence type="predicted"/>
<keyword evidence="2" id="KW-0472">Membrane</keyword>
<evidence type="ECO:0000313" key="4">
    <source>
        <dbReference type="EMBL" id="TFC49264.1"/>
    </source>
</evidence>
<sequence>MMMESASLRPPFAAPSLHDQLLGRRESTAPRTSPRTSPRSPLGRIFGRSSRGADGASWYFGAEGANVVRSLLATLPPEWTVFHSVVSAAKSNADHLVIGPGGIFTISTKHHGGTQVRVGKHDMSVDGEKVHYLRAAEFAAERVTELVQARMPLLAPVQPVIAFVNPEQLVIMEKPEQVKVIDAGDLRRWLVNLHPVLTAGEVQEVADLLDSPGSWRALPENENENENENEPEHAAAPGRMRVAGIRRLHWILRAALAVLGAGIAVLPLLGGTGG</sequence>
<keyword evidence="5" id="KW-1185">Reference proteome</keyword>
<dbReference type="AlphaFoldDB" id="A0AAQ2C722"/>
<dbReference type="PROSITE" id="PS50965">
    <property type="entry name" value="NERD"/>
    <property type="match status" value="1"/>
</dbReference>
<feature type="domain" description="NERD" evidence="3">
    <location>
        <begin position="60"/>
        <end position="170"/>
    </location>
</feature>
<reference evidence="4 5" key="1">
    <citation type="submission" date="2019-03" db="EMBL/GenBank/DDBJ databases">
        <title>Genomics of glacier-inhabiting Cryobacterium strains.</title>
        <authorList>
            <person name="Liu Q."/>
            <person name="Xin Y.-H."/>
        </authorList>
    </citation>
    <scope>NUCLEOTIDE SEQUENCE [LARGE SCALE GENOMIC DNA]</scope>
    <source>
        <strain evidence="5">TMT1-22</strain>
    </source>
</reference>
<organism evidence="4 5">
    <name type="scientific">Cryobacterium shii</name>
    <dbReference type="NCBI Taxonomy" id="1259235"/>
    <lineage>
        <taxon>Bacteria</taxon>
        <taxon>Bacillati</taxon>
        <taxon>Actinomycetota</taxon>
        <taxon>Actinomycetes</taxon>
        <taxon>Micrococcales</taxon>
        <taxon>Microbacteriaceae</taxon>
        <taxon>Cryobacterium</taxon>
    </lineage>
</organism>
<dbReference type="Pfam" id="PF08378">
    <property type="entry name" value="NERD"/>
    <property type="match status" value="1"/>
</dbReference>
<dbReference type="InterPro" id="IPR011528">
    <property type="entry name" value="NERD"/>
</dbReference>
<keyword evidence="2" id="KW-0812">Transmembrane</keyword>
<dbReference type="Proteomes" id="UP000297403">
    <property type="component" value="Unassembled WGS sequence"/>
</dbReference>
<evidence type="ECO:0000256" key="1">
    <source>
        <dbReference type="SAM" id="MobiDB-lite"/>
    </source>
</evidence>
<gene>
    <name evidence="4" type="ORF">E3O49_06410</name>
</gene>
<feature type="region of interest" description="Disordered" evidence="1">
    <location>
        <begin position="24"/>
        <end position="47"/>
    </location>
</feature>
<evidence type="ECO:0000313" key="5">
    <source>
        <dbReference type="Proteomes" id="UP000297403"/>
    </source>
</evidence>